<organism evidence="1 2">
    <name type="scientific">Parelaphostrongylus tenuis</name>
    <name type="common">Meningeal worm</name>
    <dbReference type="NCBI Taxonomy" id="148309"/>
    <lineage>
        <taxon>Eukaryota</taxon>
        <taxon>Metazoa</taxon>
        <taxon>Ecdysozoa</taxon>
        <taxon>Nematoda</taxon>
        <taxon>Chromadorea</taxon>
        <taxon>Rhabditida</taxon>
        <taxon>Rhabditina</taxon>
        <taxon>Rhabditomorpha</taxon>
        <taxon>Strongyloidea</taxon>
        <taxon>Metastrongylidae</taxon>
        <taxon>Parelaphostrongylus</taxon>
    </lineage>
</organism>
<comment type="caution">
    <text evidence="1">The sequence shown here is derived from an EMBL/GenBank/DDBJ whole genome shotgun (WGS) entry which is preliminary data.</text>
</comment>
<sequence>MDEFFFVYEICACSQSMRRYKKISSSICYVNKNYESLVLLKTPHDECIYNDLSSYCDDEASPCFNLVSK</sequence>
<keyword evidence="2" id="KW-1185">Reference proteome</keyword>
<dbReference type="EMBL" id="JAHQIW010005194">
    <property type="protein sequence ID" value="KAJ1365208.1"/>
    <property type="molecule type" value="Genomic_DNA"/>
</dbReference>
<dbReference type="AlphaFoldDB" id="A0AAD5MZI0"/>
<evidence type="ECO:0000313" key="2">
    <source>
        <dbReference type="Proteomes" id="UP001196413"/>
    </source>
</evidence>
<gene>
    <name evidence="1" type="ORF">KIN20_025446</name>
</gene>
<proteinExistence type="predicted"/>
<evidence type="ECO:0000313" key="1">
    <source>
        <dbReference type="EMBL" id="KAJ1365208.1"/>
    </source>
</evidence>
<accession>A0AAD5MZI0</accession>
<reference evidence="1" key="1">
    <citation type="submission" date="2021-06" db="EMBL/GenBank/DDBJ databases">
        <title>Parelaphostrongylus tenuis whole genome reference sequence.</title>
        <authorList>
            <person name="Garwood T.J."/>
            <person name="Larsen P.A."/>
            <person name="Fountain-Jones N.M."/>
            <person name="Garbe J.R."/>
            <person name="Macchietto M.G."/>
            <person name="Kania S.A."/>
            <person name="Gerhold R.W."/>
            <person name="Richards J.E."/>
            <person name="Wolf T.M."/>
        </authorList>
    </citation>
    <scope>NUCLEOTIDE SEQUENCE</scope>
    <source>
        <strain evidence="1">MNPRO001-30</strain>
        <tissue evidence="1">Meninges</tissue>
    </source>
</reference>
<name>A0AAD5MZI0_PARTN</name>
<dbReference type="Proteomes" id="UP001196413">
    <property type="component" value="Unassembled WGS sequence"/>
</dbReference>
<protein>
    <submittedName>
        <fullName evidence="1">Uncharacterized protein</fullName>
    </submittedName>
</protein>